<gene>
    <name evidence="2" type="ORF">SAMN05192529_10739</name>
</gene>
<dbReference type="Proteomes" id="UP000199041">
    <property type="component" value="Unassembled WGS sequence"/>
</dbReference>
<evidence type="ECO:0000313" key="2">
    <source>
        <dbReference type="EMBL" id="SEA05268.1"/>
    </source>
</evidence>
<evidence type="ECO:0000313" key="3">
    <source>
        <dbReference type="Proteomes" id="UP000199041"/>
    </source>
</evidence>
<organism evidence="2 3">
    <name type="scientific">Arachidicoccus rhizosphaerae</name>
    <dbReference type="NCBI Taxonomy" id="551991"/>
    <lineage>
        <taxon>Bacteria</taxon>
        <taxon>Pseudomonadati</taxon>
        <taxon>Bacteroidota</taxon>
        <taxon>Chitinophagia</taxon>
        <taxon>Chitinophagales</taxon>
        <taxon>Chitinophagaceae</taxon>
        <taxon>Arachidicoccus</taxon>
    </lineage>
</organism>
<dbReference type="EMBL" id="FNQY01000007">
    <property type="protein sequence ID" value="SEA05268.1"/>
    <property type="molecule type" value="Genomic_DNA"/>
</dbReference>
<dbReference type="Gene3D" id="2.60.120.10">
    <property type="entry name" value="Jelly Rolls"/>
    <property type="match status" value="1"/>
</dbReference>
<name>A0A1H3Y388_9BACT</name>
<dbReference type="OrthoDB" id="321327at2"/>
<dbReference type="AlphaFoldDB" id="A0A1H3Y388"/>
<protein>
    <recommendedName>
        <fullName evidence="1">Quercetin 2,3-dioxygenase C-terminal cupin domain-containing protein</fullName>
    </recommendedName>
</protein>
<dbReference type="InterPro" id="IPR014710">
    <property type="entry name" value="RmlC-like_jellyroll"/>
</dbReference>
<dbReference type="InterPro" id="IPR041602">
    <property type="entry name" value="Quercetinase_C"/>
</dbReference>
<feature type="domain" description="Quercetin 2,3-dioxygenase C-terminal cupin" evidence="1">
    <location>
        <begin position="172"/>
        <end position="236"/>
    </location>
</feature>
<keyword evidence="3" id="KW-1185">Reference proteome</keyword>
<proteinExistence type="predicted"/>
<dbReference type="RefSeq" id="WP_091396010.1">
    <property type="nucleotide sequence ID" value="NZ_FNQY01000007.1"/>
</dbReference>
<accession>A0A1H3Y388</accession>
<dbReference type="Pfam" id="PF17954">
    <property type="entry name" value="Pirin_C_2"/>
    <property type="match status" value="1"/>
</dbReference>
<evidence type="ECO:0000259" key="1">
    <source>
        <dbReference type="Pfam" id="PF17954"/>
    </source>
</evidence>
<sequence>MSFPLTIANGKFYPVAFRKGPQTSFYRSLPVLSKGPTEHSSALNKPLLHFNDETLAAKYSTEYLAKQSQVTYLIPLSGRLNINYKGQPHIIKPGTLYILDLSAGDAIKITNPQRDELSNYLVLSTESMATFSKMTQFVYFDLSTAEGMRQKLMEIHSIGHPSISGTFKKVSMGRYNAREDFNYYPHKRDANKTLFYVVSGSFEIEGRLLQDRDGLMLWNTDQVQMESLEQDSILLIFEYATRW</sequence>
<reference evidence="2 3" key="1">
    <citation type="submission" date="2016-10" db="EMBL/GenBank/DDBJ databases">
        <authorList>
            <person name="de Groot N.N."/>
        </authorList>
    </citation>
    <scope>NUCLEOTIDE SEQUENCE [LARGE SCALE GENOMIC DNA]</scope>
    <source>
        <strain evidence="2 3">Vu-144</strain>
    </source>
</reference>